<keyword evidence="2" id="KW-1185">Reference proteome</keyword>
<reference evidence="1 2" key="1">
    <citation type="journal article" date="2018" name="Sci. Rep.">
        <title>Genomic signatures of local adaptation to the degree of environmental predictability in rotifers.</title>
        <authorList>
            <person name="Franch-Gras L."/>
            <person name="Hahn C."/>
            <person name="Garcia-Roger E.M."/>
            <person name="Carmona M.J."/>
            <person name="Serra M."/>
            <person name="Gomez A."/>
        </authorList>
    </citation>
    <scope>NUCLEOTIDE SEQUENCE [LARGE SCALE GENOMIC DNA]</scope>
    <source>
        <strain evidence="1">HYR1</strain>
    </source>
</reference>
<protein>
    <submittedName>
        <fullName evidence="1">Uncharacterized protein</fullName>
    </submittedName>
</protein>
<comment type="caution">
    <text evidence="1">The sequence shown here is derived from an EMBL/GenBank/DDBJ whole genome shotgun (WGS) entry which is preliminary data.</text>
</comment>
<evidence type="ECO:0000313" key="2">
    <source>
        <dbReference type="Proteomes" id="UP000276133"/>
    </source>
</evidence>
<evidence type="ECO:0000313" key="1">
    <source>
        <dbReference type="EMBL" id="RNA00235.1"/>
    </source>
</evidence>
<accession>A0A3M7PN82</accession>
<organism evidence="1 2">
    <name type="scientific">Brachionus plicatilis</name>
    <name type="common">Marine rotifer</name>
    <name type="synonym">Brachionus muelleri</name>
    <dbReference type="NCBI Taxonomy" id="10195"/>
    <lineage>
        <taxon>Eukaryota</taxon>
        <taxon>Metazoa</taxon>
        <taxon>Spiralia</taxon>
        <taxon>Gnathifera</taxon>
        <taxon>Rotifera</taxon>
        <taxon>Eurotatoria</taxon>
        <taxon>Monogononta</taxon>
        <taxon>Pseudotrocha</taxon>
        <taxon>Ploima</taxon>
        <taxon>Brachionidae</taxon>
        <taxon>Brachionus</taxon>
    </lineage>
</organism>
<gene>
    <name evidence="1" type="ORF">BpHYR1_022007</name>
</gene>
<proteinExistence type="predicted"/>
<sequence length="102" mass="12249">MEFYSSGYTKQASPIMEKKSPPLLSTNIIRAIIGMHFMIKKNKFDSDLIRLKKFWLKTYDSNTRNHFSLILKSYECHVVFLFYQKCKFFDYNFNNSELNLIK</sequence>
<dbReference type="Proteomes" id="UP000276133">
    <property type="component" value="Unassembled WGS sequence"/>
</dbReference>
<dbReference type="EMBL" id="REGN01009851">
    <property type="protein sequence ID" value="RNA00235.1"/>
    <property type="molecule type" value="Genomic_DNA"/>
</dbReference>
<dbReference type="AlphaFoldDB" id="A0A3M7PN82"/>
<name>A0A3M7PN82_BRAPC</name>